<dbReference type="EMBL" id="PNIE01000027">
    <property type="protein sequence ID" value="PMP63810.1"/>
    <property type="molecule type" value="Genomic_DNA"/>
</dbReference>
<evidence type="ECO:0000313" key="3">
    <source>
        <dbReference type="Proteomes" id="UP000235731"/>
    </source>
</evidence>
<feature type="transmembrane region" description="Helical" evidence="1">
    <location>
        <begin position="70"/>
        <end position="91"/>
    </location>
</feature>
<sequence>MFPKLNLKVSLLIVFWILFSLRIYPSNQLKTILESLKIFFGSGLYALGLIIIINGLLFRFTKKHLTREQFIKWFLWMALIISLSASFEHYFRMK</sequence>
<protein>
    <submittedName>
        <fullName evidence="2">Uncharacterized protein</fullName>
    </submittedName>
</protein>
<keyword evidence="1" id="KW-0812">Transmembrane</keyword>
<comment type="caution">
    <text evidence="2">The sequence shown here is derived from an EMBL/GenBank/DDBJ whole genome shotgun (WGS) entry which is preliminary data.</text>
</comment>
<evidence type="ECO:0000256" key="1">
    <source>
        <dbReference type="SAM" id="Phobius"/>
    </source>
</evidence>
<keyword evidence="1" id="KW-0472">Membrane</keyword>
<proteinExistence type="predicted"/>
<feature type="transmembrane region" description="Helical" evidence="1">
    <location>
        <begin position="38"/>
        <end position="58"/>
    </location>
</feature>
<dbReference type="Proteomes" id="UP000235731">
    <property type="component" value="Unassembled WGS sequence"/>
</dbReference>
<accession>A0A2N7PKK2</accession>
<gene>
    <name evidence="2" type="ORF">C0197_01845</name>
</gene>
<reference evidence="2 3" key="1">
    <citation type="submission" date="2018-01" db="EMBL/GenBank/DDBJ databases">
        <title>Metagenomic assembled genomes from two thermal pools in the Uzon Caldera, Kamchatka, Russia.</title>
        <authorList>
            <person name="Wilkins L."/>
            <person name="Ettinger C."/>
        </authorList>
    </citation>
    <scope>NUCLEOTIDE SEQUENCE [LARGE SCALE GENOMIC DNA]</scope>
    <source>
        <strain evidence="2">ZAV-15</strain>
    </source>
</reference>
<evidence type="ECO:0000313" key="2">
    <source>
        <dbReference type="EMBL" id="PMP63810.1"/>
    </source>
</evidence>
<dbReference type="AlphaFoldDB" id="A0A2N7PKK2"/>
<organism evidence="2 3">
    <name type="scientific">Caldimicrobium thiodismutans</name>
    <dbReference type="NCBI Taxonomy" id="1653476"/>
    <lineage>
        <taxon>Bacteria</taxon>
        <taxon>Pseudomonadati</taxon>
        <taxon>Thermodesulfobacteriota</taxon>
        <taxon>Thermodesulfobacteria</taxon>
        <taxon>Thermodesulfobacteriales</taxon>
        <taxon>Thermodesulfobacteriaceae</taxon>
        <taxon>Caldimicrobium</taxon>
    </lineage>
</organism>
<name>A0A2N7PKK2_9BACT</name>
<keyword evidence="1" id="KW-1133">Transmembrane helix</keyword>